<dbReference type="InterPro" id="IPR041581">
    <property type="entry name" value="Glyoxalase_6"/>
</dbReference>
<dbReference type="Gene3D" id="3.10.180.10">
    <property type="entry name" value="2,3-Dihydroxybiphenyl 1,2-Dioxygenase, domain 1"/>
    <property type="match status" value="1"/>
</dbReference>
<dbReference type="SUPFAM" id="SSF54593">
    <property type="entry name" value="Glyoxalase/Bleomycin resistance protein/Dihydroxybiphenyl dioxygenase"/>
    <property type="match status" value="1"/>
</dbReference>
<reference evidence="2" key="1">
    <citation type="submission" date="2021-03" db="EMBL/GenBank/DDBJ databases">
        <title>Acanthopleuribacteraceae sp. M133.</title>
        <authorList>
            <person name="Wang G."/>
        </authorList>
    </citation>
    <scope>NUCLEOTIDE SEQUENCE</scope>
    <source>
        <strain evidence="2">M133</strain>
    </source>
</reference>
<dbReference type="RefSeq" id="WP_237382627.1">
    <property type="nucleotide sequence ID" value="NZ_CP071793.1"/>
</dbReference>
<accession>A0A8A4TRC5</accession>
<dbReference type="InterPro" id="IPR029068">
    <property type="entry name" value="Glyas_Bleomycin-R_OHBP_Dase"/>
</dbReference>
<proteinExistence type="predicted"/>
<dbReference type="Proteomes" id="UP000663929">
    <property type="component" value="Chromosome"/>
</dbReference>
<dbReference type="KEGG" id="scor:J3U87_08605"/>
<feature type="domain" description="Glyoxalase-like" evidence="1">
    <location>
        <begin position="9"/>
        <end position="110"/>
    </location>
</feature>
<gene>
    <name evidence="2" type="ORF">J3U87_08605</name>
</gene>
<name>A0A8A4TRC5_SULCO</name>
<dbReference type="EMBL" id="CP071793">
    <property type="protein sequence ID" value="QTD52519.1"/>
    <property type="molecule type" value="Genomic_DNA"/>
</dbReference>
<protein>
    <recommendedName>
        <fullName evidence="1">Glyoxalase-like domain-containing protein</fullName>
    </recommendedName>
</protein>
<organism evidence="2 3">
    <name type="scientific">Sulfidibacter corallicola</name>
    <dbReference type="NCBI Taxonomy" id="2818388"/>
    <lineage>
        <taxon>Bacteria</taxon>
        <taxon>Pseudomonadati</taxon>
        <taxon>Acidobacteriota</taxon>
        <taxon>Holophagae</taxon>
        <taxon>Acanthopleuribacterales</taxon>
        <taxon>Acanthopleuribacteraceae</taxon>
        <taxon>Sulfidibacter</taxon>
    </lineage>
</organism>
<keyword evidence="3" id="KW-1185">Reference proteome</keyword>
<dbReference type="AlphaFoldDB" id="A0A8A4TRC5"/>
<evidence type="ECO:0000259" key="1">
    <source>
        <dbReference type="Pfam" id="PF18029"/>
    </source>
</evidence>
<evidence type="ECO:0000313" key="3">
    <source>
        <dbReference type="Proteomes" id="UP000663929"/>
    </source>
</evidence>
<dbReference type="Pfam" id="PF18029">
    <property type="entry name" value="Glyoxalase_6"/>
    <property type="match status" value="1"/>
</dbReference>
<sequence length="129" mass="14438">MHQSKLCTLVIDCPPQEFQQAVAFWSHALGRRPPEGADLGKRYVEMEVPVDRIQVLLQQSEDSPAVHLDIETDDVDAEVARLEAAGAERKRQVRTWWVMKAPSGHDFCVVKPQSQDFPAGANQWDGSGE</sequence>
<evidence type="ECO:0000313" key="2">
    <source>
        <dbReference type="EMBL" id="QTD52519.1"/>
    </source>
</evidence>